<keyword evidence="1" id="KW-0812">Transmembrane</keyword>
<keyword evidence="1" id="KW-1133">Transmembrane helix</keyword>
<evidence type="ECO:0000256" key="1">
    <source>
        <dbReference type="SAM" id="Phobius"/>
    </source>
</evidence>
<sequence>MLTGYFLSLIAAIIIIIFIVYIFRHPRKETFKFIPPLKFTPPHEDTCRAECLARFGVDGCKCFFDPEGYIETVLPPPIVKYG</sequence>
<proteinExistence type="predicted"/>
<dbReference type="EMBL" id="MK071979">
    <property type="protein sequence ID" value="AYV75172.1"/>
    <property type="molecule type" value="Genomic_DNA"/>
</dbReference>
<evidence type="ECO:0000313" key="2">
    <source>
        <dbReference type="EMBL" id="AYV75172.1"/>
    </source>
</evidence>
<name>A0A3G4ZK10_9VIRU</name>
<keyword evidence="1" id="KW-0472">Membrane</keyword>
<protein>
    <submittedName>
        <fullName evidence="2">Uncharacterized protein</fullName>
    </submittedName>
</protein>
<reference evidence="2" key="1">
    <citation type="submission" date="2018-10" db="EMBL/GenBank/DDBJ databases">
        <title>Hidden diversity of soil giant viruses.</title>
        <authorList>
            <person name="Schulz F."/>
            <person name="Alteio L."/>
            <person name="Goudeau D."/>
            <person name="Ryan E.M."/>
            <person name="Malmstrom R.R."/>
            <person name="Blanchard J."/>
            <person name="Woyke T."/>
        </authorList>
    </citation>
    <scope>NUCLEOTIDE SEQUENCE</scope>
    <source>
        <strain evidence="2">TEV1</strain>
    </source>
</reference>
<organism evidence="2">
    <name type="scientific">Terrestrivirus sp</name>
    <dbReference type="NCBI Taxonomy" id="2487775"/>
    <lineage>
        <taxon>Viruses</taxon>
        <taxon>Varidnaviria</taxon>
        <taxon>Bamfordvirae</taxon>
        <taxon>Nucleocytoviricota</taxon>
        <taxon>Megaviricetes</taxon>
        <taxon>Imitervirales</taxon>
        <taxon>Mimiviridae</taxon>
        <taxon>Klosneuvirinae</taxon>
    </lineage>
</organism>
<gene>
    <name evidence="2" type="ORF">Terrestrivirus1_46</name>
</gene>
<feature type="transmembrane region" description="Helical" evidence="1">
    <location>
        <begin position="6"/>
        <end position="23"/>
    </location>
</feature>
<accession>A0A3G4ZK10</accession>